<dbReference type="Proteomes" id="UP000224567">
    <property type="component" value="Unassembled WGS sequence"/>
</dbReference>
<comment type="caution">
    <text evidence="2">The sequence shown here is derived from an EMBL/GenBank/DDBJ whole genome shotgun (WGS) entry which is preliminary data.</text>
</comment>
<keyword evidence="3" id="KW-1185">Reference proteome</keyword>
<evidence type="ECO:0000313" key="2">
    <source>
        <dbReference type="EMBL" id="PHT32771.1"/>
    </source>
</evidence>
<protein>
    <submittedName>
        <fullName evidence="2">Uncharacterized protein</fullName>
    </submittedName>
</protein>
<reference evidence="2 3" key="1">
    <citation type="journal article" date="2017" name="Genome Biol.">
        <title>New reference genome sequences of hot pepper reveal the massive evolution of plant disease-resistance genes by retroduplication.</title>
        <authorList>
            <person name="Kim S."/>
            <person name="Park J."/>
            <person name="Yeom S.I."/>
            <person name="Kim Y.M."/>
            <person name="Seo E."/>
            <person name="Kim K.T."/>
            <person name="Kim M.S."/>
            <person name="Lee J.M."/>
            <person name="Cheong K."/>
            <person name="Shin H.S."/>
            <person name="Kim S.B."/>
            <person name="Han K."/>
            <person name="Lee J."/>
            <person name="Park M."/>
            <person name="Lee H.A."/>
            <person name="Lee H.Y."/>
            <person name="Lee Y."/>
            <person name="Oh S."/>
            <person name="Lee J.H."/>
            <person name="Choi E."/>
            <person name="Choi E."/>
            <person name="Lee S.E."/>
            <person name="Jeon J."/>
            <person name="Kim H."/>
            <person name="Choi G."/>
            <person name="Song H."/>
            <person name="Lee J."/>
            <person name="Lee S.C."/>
            <person name="Kwon J.K."/>
            <person name="Lee H.Y."/>
            <person name="Koo N."/>
            <person name="Hong Y."/>
            <person name="Kim R.W."/>
            <person name="Kang W.H."/>
            <person name="Huh J.H."/>
            <person name="Kang B.C."/>
            <person name="Yang T.J."/>
            <person name="Lee Y.H."/>
            <person name="Bennetzen J.L."/>
            <person name="Choi D."/>
        </authorList>
    </citation>
    <scope>NUCLEOTIDE SEQUENCE [LARGE SCALE GENOMIC DNA]</scope>
    <source>
        <strain evidence="3">cv. PBC81</strain>
    </source>
</reference>
<gene>
    <name evidence="2" type="ORF">CQW23_29108</name>
</gene>
<dbReference type="EMBL" id="MLFT02000012">
    <property type="protein sequence ID" value="PHT32771.1"/>
    <property type="molecule type" value="Genomic_DNA"/>
</dbReference>
<feature type="coiled-coil region" evidence="1">
    <location>
        <begin position="6"/>
        <end position="53"/>
    </location>
</feature>
<evidence type="ECO:0000256" key="1">
    <source>
        <dbReference type="SAM" id="Coils"/>
    </source>
</evidence>
<dbReference type="AlphaFoldDB" id="A0A2G2VIE3"/>
<reference evidence="3" key="2">
    <citation type="journal article" date="2017" name="J. Anim. Genet.">
        <title>Multiple reference genome sequences of hot pepper reveal the massive evolution of plant disease resistance genes by retroduplication.</title>
        <authorList>
            <person name="Kim S."/>
            <person name="Park J."/>
            <person name="Yeom S.-I."/>
            <person name="Kim Y.-M."/>
            <person name="Seo E."/>
            <person name="Kim K.-T."/>
            <person name="Kim M.-S."/>
            <person name="Lee J.M."/>
            <person name="Cheong K."/>
            <person name="Shin H.-S."/>
            <person name="Kim S.-B."/>
            <person name="Han K."/>
            <person name="Lee J."/>
            <person name="Park M."/>
            <person name="Lee H.-A."/>
            <person name="Lee H.-Y."/>
            <person name="Lee Y."/>
            <person name="Oh S."/>
            <person name="Lee J.H."/>
            <person name="Choi E."/>
            <person name="Choi E."/>
            <person name="Lee S.E."/>
            <person name="Jeon J."/>
            <person name="Kim H."/>
            <person name="Choi G."/>
            <person name="Song H."/>
            <person name="Lee J."/>
            <person name="Lee S.-C."/>
            <person name="Kwon J.-K."/>
            <person name="Lee H.-Y."/>
            <person name="Koo N."/>
            <person name="Hong Y."/>
            <person name="Kim R.W."/>
            <person name="Kang W.-H."/>
            <person name="Huh J.H."/>
            <person name="Kang B.-C."/>
            <person name="Yang T.-J."/>
            <person name="Lee Y.-H."/>
            <person name="Bennetzen J.L."/>
            <person name="Choi D."/>
        </authorList>
    </citation>
    <scope>NUCLEOTIDE SEQUENCE [LARGE SCALE GENOMIC DNA]</scope>
    <source>
        <strain evidence="3">cv. PBC81</strain>
    </source>
</reference>
<proteinExistence type="predicted"/>
<accession>A0A2G2VIE3</accession>
<keyword evidence="1" id="KW-0175">Coiled coil</keyword>
<evidence type="ECO:0000313" key="3">
    <source>
        <dbReference type="Proteomes" id="UP000224567"/>
    </source>
</evidence>
<name>A0A2G2VIE3_CAPBA</name>
<organism evidence="2 3">
    <name type="scientific">Capsicum baccatum</name>
    <name type="common">Peruvian pepper</name>
    <dbReference type="NCBI Taxonomy" id="33114"/>
    <lineage>
        <taxon>Eukaryota</taxon>
        <taxon>Viridiplantae</taxon>
        <taxon>Streptophyta</taxon>
        <taxon>Embryophyta</taxon>
        <taxon>Tracheophyta</taxon>
        <taxon>Spermatophyta</taxon>
        <taxon>Magnoliopsida</taxon>
        <taxon>eudicotyledons</taxon>
        <taxon>Gunneridae</taxon>
        <taxon>Pentapetalae</taxon>
        <taxon>asterids</taxon>
        <taxon>lamiids</taxon>
        <taxon>Solanales</taxon>
        <taxon>Solanaceae</taxon>
        <taxon>Solanoideae</taxon>
        <taxon>Capsiceae</taxon>
        <taxon>Capsicum</taxon>
    </lineage>
</organism>
<sequence>MCQEIRLNMERKLQEEREQMAADLKRDMDQDLRKKLEEEHEDIKGEVEKMVALLECNSMERIFARCNGSTKSSNPTLADNKQPQPEVKVLNQDFETSLYLAICYLCYSEILL</sequence>